<dbReference type="EMBL" id="JAACJK010000110">
    <property type="protein sequence ID" value="KAF5332522.1"/>
    <property type="molecule type" value="Genomic_DNA"/>
</dbReference>
<dbReference type="Gene3D" id="2.30.180.10">
    <property type="entry name" value="FAS1 domain"/>
    <property type="match status" value="1"/>
</dbReference>
<evidence type="ECO:0000256" key="2">
    <source>
        <dbReference type="SAM" id="SignalP"/>
    </source>
</evidence>
<protein>
    <recommendedName>
        <fullName evidence="3">FAS1 domain-containing protein</fullName>
    </recommendedName>
</protein>
<dbReference type="OrthoDB" id="5551751at2759"/>
<feature type="signal peptide" evidence="2">
    <location>
        <begin position="1"/>
        <end position="17"/>
    </location>
</feature>
<gene>
    <name evidence="4" type="ORF">D9611_005265</name>
</gene>
<keyword evidence="1 2" id="KW-0732">Signal</keyword>
<evidence type="ECO:0000313" key="4">
    <source>
        <dbReference type="EMBL" id="KAF5332522.1"/>
    </source>
</evidence>
<reference evidence="4 5" key="1">
    <citation type="journal article" date="2020" name="ISME J.">
        <title>Uncovering the hidden diversity of litter-decomposition mechanisms in mushroom-forming fungi.</title>
        <authorList>
            <person name="Floudas D."/>
            <person name="Bentzer J."/>
            <person name="Ahren D."/>
            <person name="Johansson T."/>
            <person name="Persson P."/>
            <person name="Tunlid A."/>
        </authorList>
    </citation>
    <scope>NUCLEOTIDE SEQUENCE [LARGE SCALE GENOMIC DNA]</scope>
    <source>
        <strain evidence="4 5">CBS 175.51</strain>
    </source>
</reference>
<comment type="caution">
    <text evidence="4">The sequence shown here is derived from an EMBL/GenBank/DDBJ whole genome shotgun (WGS) entry which is preliminary data.</text>
</comment>
<dbReference type="AlphaFoldDB" id="A0A8H5BZP0"/>
<keyword evidence="5" id="KW-1185">Reference proteome</keyword>
<sequence length="195" mass="21280">MQLRLLSVILLASLSWANQIPMAGPETPYIPETTSKPTLADLLTIENSASIFYSYARELELSKGLSDKSFKMTLFVPTNKAVMSLARKPHEGNMPVGGSIEISDAEFDSIVKNNVERWVSAHIVPEAPISLEGVHHTLHPSKSITFKGVGKSNQGPEWTRVSLEDGIHITGKKEAINGDLYIIDGVISSIPETLD</sequence>
<accession>A0A8H5BZP0</accession>
<dbReference type="SUPFAM" id="SSF82153">
    <property type="entry name" value="FAS1 domain"/>
    <property type="match status" value="1"/>
</dbReference>
<evidence type="ECO:0000256" key="1">
    <source>
        <dbReference type="ARBA" id="ARBA00022729"/>
    </source>
</evidence>
<dbReference type="Proteomes" id="UP000541558">
    <property type="component" value="Unassembled WGS sequence"/>
</dbReference>
<dbReference type="Pfam" id="PF02469">
    <property type="entry name" value="Fasciclin"/>
    <property type="match status" value="1"/>
</dbReference>
<evidence type="ECO:0000313" key="5">
    <source>
        <dbReference type="Proteomes" id="UP000541558"/>
    </source>
</evidence>
<feature type="domain" description="FAS1" evidence="3">
    <location>
        <begin position="36"/>
        <end position="187"/>
    </location>
</feature>
<dbReference type="PANTHER" id="PTHR28156">
    <property type="entry name" value="FAS1 DOMAIN-CONTAINING PROTEIN YDR262W"/>
    <property type="match status" value="1"/>
</dbReference>
<evidence type="ECO:0000259" key="3">
    <source>
        <dbReference type="PROSITE" id="PS50213"/>
    </source>
</evidence>
<dbReference type="InterPro" id="IPR040200">
    <property type="entry name" value="Mug57-like"/>
</dbReference>
<feature type="chain" id="PRO_5034525098" description="FAS1 domain-containing protein" evidence="2">
    <location>
        <begin position="18"/>
        <end position="195"/>
    </location>
</feature>
<dbReference type="PROSITE" id="PS50213">
    <property type="entry name" value="FAS1"/>
    <property type="match status" value="1"/>
</dbReference>
<organism evidence="4 5">
    <name type="scientific">Ephemerocybe angulata</name>
    <dbReference type="NCBI Taxonomy" id="980116"/>
    <lineage>
        <taxon>Eukaryota</taxon>
        <taxon>Fungi</taxon>
        <taxon>Dikarya</taxon>
        <taxon>Basidiomycota</taxon>
        <taxon>Agaricomycotina</taxon>
        <taxon>Agaricomycetes</taxon>
        <taxon>Agaricomycetidae</taxon>
        <taxon>Agaricales</taxon>
        <taxon>Agaricineae</taxon>
        <taxon>Psathyrellaceae</taxon>
        <taxon>Ephemerocybe</taxon>
    </lineage>
</organism>
<dbReference type="InterPro" id="IPR036378">
    <property type="entry name" value="FAS1_dom_sf"/>
</dbReference>
<dbReference type="PANTHER" id="PTHR28156:SF1">
    <property type="entry name" value="FAS1 DOMAIN-CONTAINING PROTEIN YDR262W"/>
    <property type="match status" value="1"/>
</dbReference>
<proteinExistence type="predicted"/>
<dbReference type="InterPro" id="IPR000782">
    <property type="entry name" value="FAS1_domain"/>
</dbReference>
<name>A0A8H5BZP0_9AGAR</name>